<dbReference type="InterPro" id="IPR036047">
    <property type="entry name" value="F-box-like_dom_sf"/>
</dbReference>
<dbReference type="CDD" id="cd09917">
    <property type="entry name" value="F-box_SF"/>
    <property type="match status" value="1"/>
</dbReference>
<dbReference type="Proteomes" id="UP001307849">
    <property type="component" value="Unassembled WGS sequence"/>
</dbReference>
<name>A0AAN8P4Q0_9PEZI</name>
<feature type="domain" description="F-box" evidence="1">
    <location>
        <begin position="17"/>
        <end position="63"/>
    </location>
</feature>
<evidence type="ECO:0000259" key="1">
    <source>
        <dbReference type="PROSITE" id="PS50181"/>
    </source>
</evidence>
<organism evidence="2 3">
    <name type="scientific">Arthrobotrys conoides</name>
    <dbReference type="NCBI Taxonomy" id="74498"/>
    <lineage>
        <taxon>Eukaryota</taxon>
        <taxon>Fungi</taxon>
        <taxon>Dikarya</taxon>
        <taxon>Ascomycota</taxon>
        <taxon>Pezizomycotina</taxon>
        <taxon>Orbiliomycetes</taxon>
        <taxon>Orbiliales</taxon>
        <taxon>Orbiliaceae</taxon>
        <taxon>Arthrobotrys</taxon>
    </lineage>
</organism>
<dbReference type="PROSITE" id="PS50181">
    <property type="entry name" value="FBOX"/>
    <property type="match status" value="1"/>
</dbReference>
<comment type="caution">
    <text evidence="2">The sequence shown here is derived from an EMBL/GenBank/DDBJ whole genome shotgun (WGS) entry which is preliminary data.</text>
</comment>
<accession>A0AAN8P4Q0</accession>
<gene>
    <name evidence="2" type="ORF">TWF506_006995</name>
</gene>
<dbReference type="Pfam" id="PF00646">
    <property type="entry name" value="F-box"/>
    <property type="match status" value="1"/>
</dbReference>
<reference evidence="2 3" key="1">
    <citation type="submission" date="2019-10" db="EMBL/GenBank/DDBJ databases">
        <authorList>
            <person name="Palmer J.M."/>
        </authorList>
    </citation>
    <scope>NUCLEOTIDE SEQUENCE [LARGE SCALE GENOMIC DNA]</scope>
    <source>
        <strain evidence="2 3">TWF506</strain>
    </source>
</reference>
<protein>
    <recommendedName>
        <fullName evidence="1">F-box domain-containing protein</fullName>
    </recommendedName>
</protein>
<dbReference type="SUPFAM" id="SSF81383">
    <property type="entry name" value="F-box domain"/>
    <property type="match status" value="1"/>
</dbReference>
<keyword evidence="3" id="KW-1185">Reference proteome</keyword>
<dbReference type="AlphaFoldDB" id="A0AAN8P4Q0"/>
<evidence type="ECO:0000313" key="3">
    <source>
        <dbReference type="Proteomes" id="UP001307849"/>
    </source>
</evidence>
<proteinExistence type="predicted"/>
<evidence type="ECO:0000313" key="2">
    <source>
        <dbReference type="EMBL" id="KAK6517117.1"/>
    </source>
</evidence>
<sequence>MEPAILANPSTVGEGRLPFILKFPPELHLNLLERADASQYSTLRLVCKRWYKFIENSLPLGRYVPAKIEFENASQEDLKEPPPPKLCTDSSLLLVHRGIFVFSKFRMDPKTLKMVRITVGLDFVNSPITNRIKELEAGEEAVDTALTGLNETTEPTPGSPFFPGLFCGRRDISHYLSDAVYILNPNHPEFKKYSGLVKILQDWKFTPGPAVSGHVARSCKTVREWMELFLNRYDWKEFDKTLTNSKQNKYGLYASSMKIEARLEVPSTGRWKQINVTEKKEKDASGYRLEITTTACLLGCRFRKEGEWSVARPSSPTGFTFDET</sequence>
<dbReference type="EMBL" id="JAVHJM010000003">
    <property type="protein sequence ID" value="KAK6517117.1"/>
    <property type="molecule type" value="Genomic_DNA"/>
</dbReference>
<dbReference type="InterPro" id="IPR001810">
    <property type="entry name" value="F-box_dom"/>
</dbReference>